<accession>A0ABD5QF45</accession>
<evidence type="ECO:0000313" key="2">
    <source>
        <dbReference type="Proteomes" id="UP001595925"/>
    </source>
</evidence>
<evidence type="ECO:0000313" key="1">
    <source>
        <dbReference type="EMBL" id="MFC4988285.1"/>
    </source>
</evidence>
<reference evidence="1 2" key="1">
    <citation type="journal article" date="2019" name="Int. J. Syst. Evol. Microbiol.">
        <title>The Global Catalogue of Microorganisms (GCM) 10K type strain sequencing project: providing services to taxonomists for standard genome sequencing and annotation.</title>
        <authorList>
            <consortium name="The Broad Institute Genomics Platform"/>
            <consortium name="The Broad Institute Genome Sequencing Center for Infectious Disease"/>
            <person name="Wu L."/>
            <person name="Ma J."/>
        </authorList>
    </citation>
    <scope>NUCLEOTIDE SEQUENCE [LARGE SCALE GENOMIC DNA]</scope>
    <source>
        <strain evidence="1 2">CGMCC 1.15824</strain>
    </source>
</reference>
<dbReference type="AlphaFoldDB" id="A0ABD5QF45"/>
<gene>
    <name evidence="1" type="ORF">ACFPFO_11055</name>
</gene>
<name>A0ABD5QF45_9EURY</name>
<proteinExistence type="predicted"/>
<evidence type="ECO:0008006" key="3">
    <source>
        <dbReference type="Google" id="ProtNLM"/>
    </source>
</evidence>
<comment type="caution">
    <text evidence="1">The sequence shown here is derived from an EMBL/GenBank/DDBJ whole genome shotgun (WGS) entry which is preliminary data.</text>
</comment>
<keyword evidence="2" id="KW-1185">Reference proteome</keyword>
<dbReference type="PROSITE" id="PS51257">
    <property type="entry name" value="PROKAR_LIPOPROTEIN"/>
    <property type="match status" value="1"/>
</dbReference>
<protein>
    <recommendedName>
        <fullName evidence="3">Archaeal Type IV pilin N-terminal domain-containing protein</fullName>
    </recommendedName>
</protein>
<dbReference type="EMBL" id="JBHSJG010000036">
    <property type="protein sequence ID" value="MFC4988285.1"/>
    <property type="molecule type" value="Genomic_DNA"/>
</dbReference>
<sequence>MIRTRRELLHTGSLIGCVCLSGCQTFSSCSAEVACFEFEHEGYDDAPDVLTITHTGGDSLPANEVFITNVAVDYNDEEIATVPWYELSANVDADDEIEGDSITVEILFPEVVEVLWRQDGEERVIGETRDFR</sequence>
<dbReference type="Proteomes" id="UP001595925">
    <property type="component" value="Unassembled WGS sequence"/>
</dbReference>
<organism evidence="1 2">
    <name type="scientific">Saliphagus infecundisoli</name>
    <dbReference type="NCBI Taxonomy" id="1849069"/>
    <lineage>
        <taxon>Archaea</taxon>
        <taxon>Methanobacteriati</taxon>
        <taxon>Methanobacteriota</taxon>
        <taxon>Stenosarchaea group</taxon>
        <taxon>Halobacteria</taxon>
        <taxon>Halobacteriales</taxon>
        <taxon>Natrialbaceae</taxon>
        <taxon>Saliphagus</taxon>
    </lineage>
</organism>
<dbReference type="RefSeq" id="WP_157972387.1">
    <property type="nucleotide sequence ID" value="NZ_JAIVEF010000001.1"/>
</dbReference>